<evidence type="ECO:0000313" key="1">
    <source>
        <dbReference type="EMBL" id="AVK94118.1"/>
    </source>
</evidence>
<dbReference type="EMBL" id="MF045444">
    <property type="protein sequence ID" value="AVK94118.1"/>
    <property type="molecule type" value="Viral_cRNA"/>
</dbReference>
<sequence length="164" mass="18664">MDEENVDITEDELSVISDLELDSITQVVGTNEIKTYEDYKLEEANYLKVLDIIKKFSTSDTCECYRCELFERGDIGKFLTRSEFSKLAVLYWERCGRPRNSEALEAFIGRHICIRCAASILLSHHPVIAMRADMRLREIYIENGDKPASSSGTLFSAKGKGPRI</sequence>
<name>A0A2P1E6R3_9RHAB</name>
<accession>A0A2P1E6R3</accession>
<reference evidence="1" key="1">
    <citation type="submission" date="2017-05" db="EMBL/GenBank/DDBJ databases">
        <authorList>
            <person name="Song R."/>
            <person name="Chenine A.L."/>
            <person name="Ruprecht R.M."/>
        </authorList>
    </citation>
    <scope>NUCLEOTIDE SEQUENCE</scope>
</reference>
<proteinExistence type="predicted"/>
<organism evidence="1">
    <name type="scientific">Varicosavirus lactucae</name>
    <dbReference type="NCBI Taxonomy" id="1985698"/>
    <lineage>
        <taxon>Viruses</taxon>
        <taxon>Riboviria</taxon>
        <taxon>Orthornavirae</taxon>
        <taxon>Negarnaviricota</taxon>
        <taxon>Haploviricotina</taxon>
        <taxon>Monjiviricetes</taxon>
        <taxon>Mononegavirales</taxon>
        <taxon>Rhabdoviridae</taxon>
        <taxon>Betarhabdovirinae</taxon>
        <taxon>Varicosavirus</taxon>
    </lineage>
</organism>
<protein>
    <submittedName>
        <fullName evidence="1">Protein 4</fullName>
    </submittedName>
</protein>